<protein>
    <submittedName>
        <fullName evidence="2">3-oxoacid CoA transferase 1b</fullName>
    </submittedName>
</protein>
<dbReference type="InterPro" id="IPR004164">
    <property type="entry name" value="CoA_transf_AS"/>
</dbReference>
<gene>
    <name evidence="2" type="primary">LOC115204033</name>
</gene>
<dbReference type="Pfam" id="PF01144">
    <property type="entry name" value="CoA_trans"/>
    <property type="match status" value="2"/>
</dbReference>
<dbReference type="PANTHER" id="PTHR13707">
    <property type="entry name" value="KETOACID-COENZYME A TRANSFERASE"/>
    <property type="match status" value="1"/>
</dbReference>
<dbReference type="SUPFAM" id="SSF100950">
    <property type="entry name" value="NagB/RpiA/CoA transferase-like"/>
    <property type="match status" value="2"/>
</dbReference>
<dbReference type="GO" id="GO:0008260">
    <property type="term" value="F:succinyl-CoA:3-oxo-acid CoA-transferase activity"/>
    <property type="evidence" value="ECO:0007669"/>
    <property type="project" value="TreeGrafter"/>
</dbReference>
<dbReference type="AlphaFoldDB" id="A0A674BK07"/>
<evidence type="ECO:0000313" key="2">
    <source>
        <dbReference type="Ensembl" id="ENSSTUP00000071381.1"/>
    </source>
</evidence>
<dbReference type="InterPro" id="IPR004165">
    <property type="entry name" value="CoA_trans_fam_I"/>
</dbReference>
<dbReference type="FunFam" id="3.40.1080.10:FF:000001">
    <property type="entry name" value="Succinyl-coa:3-ketoacid-coenzyme a transferase subunit b"/>
    <property type="match status" value="1"/>
</dbReference>
<keyword evidence="3" id="KW-1185">Reference proteome</keyword>
<accession>A0A674BK07</accession>
<sequence length="321" mass="35091">MLVREFNGIHYVMERAITGDFALIKAWKADRAGNIVFRKTARNFNQPMCKAAKVTVVEVEEIVDVGTFAPEDIHVPSIYVDRIVKGAVYEKRIEVSLIRKADLLRERIIRRAALEFQDGMYANLGIGIPMLASNFISSDITVHLQSENGLLGLGPYPTESEVDPDLINAGKEVVTVVPGAAFFSSDESFAMIRGGHIDLTMLGAMQVSKYGDLANWMIPGKMVKGMGGAMDLVASAGTKVVVTMEHSAKGDKHKILENCTLPLTGKQCVDRIITEKAVFDVDEASGLTLIEIWEGLTTDDIRACTGTDFAVSPNLKPMQQI</sequence>
<evidence type="ECO:0000313" key="3">
    <source>
        <dbReference type="Proteomes" id="UP000472277"/>
    </source>
</evidence>
<keyword evidence="1" id="KW-0808">Transferase</keyword>
<dbReference type="Gene3D" id="3.40.1080.10">
    <property type="entry name" value="Glutaconate Coenzyme A-transferase"/>
    <property type="match status" value="2"/>
</dbReference>
<reference evidence="2" key="1">
    <citation type="submission" date="2025-08" db="UniProtKB">
        <authorList>
            <consortium name="Ensembl"/>
        </authorList>
    </citation>
    <scope>IDENTIFICATION</scope>
</reference>
<dbReference type="InterPro" id="IPR037171">
    <property type="entry name" value="NagB/RpiA_transferase-like"/>
</dbReference>
<dbReference type="SMART" id="SM00882">
    <property type="entry name" value="CoA_trans"/>
    <property type="match status" value="1"/>
</dbReference>
<dbReference type="Proteomes" id="UP000472277">
    <property type="component" value="Chromosome 12"/>
</dbReference>
<dbReference type="GeneTree" id="ENSGT00390000009130"/>
<dbReference type="PROSITE" id="PS01274">
    <property type="entry name" value="COA_TRANSF_2"/>
    <property type="match status" value="1"/>
</dbReference>
<proteinExistence type="predicted"/>
<dbReference type="NCBIfam" id="TIGR02428">
    <property type="entry name" value="pcaJ_scoB_fam"/>
    <property type="match status" value="1"/>
</dbReference>
<dbReference type="PANTHER" id="PTHR13707:SF23">
    <property type="entry name" value="SUCCINYL-COA:3-KETOACID-COENZYME A TRANSFERASE"/>
    <property type="match status" value="1"/>
</dbReference>
<name>A0A674BK07_SALTR</name>
<dbReference type="Ensembl" id="ENSSTUT00000075770.1">
    <property type="protein sequence ID" value="ENSSTUP00000071381.1"/>
    <property type="gene ID" value="ENSSTUG00000027739.1"/>
</dbReference>
<reference evidence="2" key="2">
    <citation type="submission" date="2025-09" db="UniProtKB">
        <authorList>
            <consortium name="Ensembl"/>
        </authorList>
    </citation>
    <scope>IDENTIFICATION</scope>
</reference>
<dbReference type="InterPro" id="IPR012791">
    <property type="entry name" value="3-oxoacid_CoA-transf_B"/>
</dbReference>
<evidence type="ECO:0000256" key="1">
    <source>
        <dbReference type="ARBA" id="ARBA00022679"/>
    </source>
</evidence>
<dbReference type="GO" id="GO:0005739">
    <property type="term" value="C:mitochondrion"/>
    <property type="evidence" value="ECO:0007669"/>
    <property type="project" value="TreeGrafter"/>
</dbReference>
<organism evidence="2 3">
    <name type="scientific">Salmo trutta</name>
    <name type="common">Brown trout</name>
    <dbReference type="NCBI Taxonomy" id="8032"/>
    <lineage>
        <taxon>Eukaryota</taxon>
        <taxon>Metazoa</taxon>
        <taxon>Chordata</taxon>
        <taxon>Craniata</taxon>
        <taxon>Vertebrata</taxon>
        <taxon>Euteleostomi</taxon>
        <taxon>Actinopterygii</taxon>
        <taxon>Neopterygii</taxon>
        <taxon>Teleostei</taxon>
        <taxon>Protacanthopterygii</taxon>
        <taxon>Salmoniformes</taxon>
        <taxon>Salmonidae</taxon>
        <taxon>Salmoninae</taxon>
        <taxon>Salmo</taxon>
    </lineage>
</organism>